<keyword evidence="1" id="KW-1133">Transmembrane helix</keyword>
<dbReference type="OrthoDB" id="419504at2759"/>
<sequence length="272" mass="29694">MSSSESDEAPLSESAGKESKRSISSLGCGFVVLAFEEFLVLSSIVAACRQEHGELDNGLIIVLLVGIFLVHVMVQCCLMNQDDPVNCGLEAIQDEMGHADFEQLFDELHSAAPSIEHIAVGTKRGPKFMGGGHRLENQVIRKQTESQVFAYTSWRDVSHPVSDYDDYPFAQVKITAEYECFDEPTATKASMEKQAVMAECVRKAASGTQNFSDFSKVTLTPNMGVKPVEGSQDYAVTSEGESIPCWLSLKVYKAGSVLLPGFGTVYRPNFLA</sequence>
<organism evidence="2 3">
    <name type="scientific">Symbiodinium pilosum</name>
    <name type="common">Dinoflagellate</name>
    <dbReference type="NCBI Taxonomy" id="2952"/>
    <lineage>
        <taxon>Eukaryota</taxon>
        <taxon>Sar</taxon>
        <taxon>Alveolata</taxon>
        <taxon>Dinophyceae</taxon>
        <taxon>Suessiales</taxon>
        <taxon>Symbiodiniaceae</taxon>
        <taxon>Symbiodinium</taxon>
    </lineage>
</organism>
<protein>
    <submittedName>
        <fullName evidence="2">Uncharacterized protein</fullName>
    </submittedName>
</protein>
<name>A0A812X3N8_SYMPI</name>
<comment type="caution">
    <text evidence="2">The sequence shown here is derived from an EMBL/GenBank/DDBJ whole genome shotgun (WGS) entry which is preliminary data.</text>
</comment>
<dbReference type="AlphaFoldDB" id="A0A812X3N8"/>
<reference evidence="2" key="1">
    <citation type="submission" date="2021-02" db="EMBL/GenBank/DDBJ databases">
        <authorList>
            <person name="Dougan E. K."/>
            <person name="Rhodes N."/>
            <person name="Thang M."/>
            <person name="Chan C."/>
        </authorList>
    </citation>
    <scope>NUCLEOTIDE SEQUENCE</scope>
</reference>
<gene>
    <name evidence="2" type="ORF">SPIL2461_LOCUS20391</name>
</gene>
<proteinExistence type="predicted"/>
<evidence type="ECO:0000256" key="1">
    <source>
        <dbReference type="SAM" id="Phobius"/>
    </source>
</evidence>
<evidence type="ECO:0000313" key="3">
    <source>
        <dbReference type="Proteomes" id="UP000649617"/>
    </source>
</evidence>
<feature type="transmembrane region" description="Helical" evidence="1">
    <location>
        <begin position="23"/>
        <end position="48"/>
    </location>
</feature>
<accession>A0A812X3N8</accession>
<evidence type="ECO:0000313" key="2">
    <source>
        <dbReference type="EMBL" id="CAE7717017.1"/>
    </source>
</evidence>
<keyword evidence="1" id="KW-0472">Membrane</keyword>
<feature type="non-terminal residue" evidence="2">
    <location>
        <position position="1"/>
    </location>
</feature>
<dbReference type="EMBL" id="CAJNIZ010045331">
    <property type="protein sequence ID" value="CAE7717017.1"/>
    <property type="molecule type" value="Genomic_DNA"/>
</dbReference>
<feature type="transmembrane region" description="Helical" evidence="1">
    <location>
        <begin position="55"/>
        <end position="74"/>
    </location>
</feature>
<keyword evidence="1" id="KW-0812">Transmembrane</keyword>
<dbReference type="Proteomes" id="UP000649617">
    <property type="component" value="Unassembled WGS sequence"/>
</dbReference>
<keyword evidence="3" id="KW-1185">Reference proteome</keyword>